<dbReference type="GO" id="GO:0000271">
    <property type="term" value="P:polysaccharide biosynthetic process"/>
    <property type="evidence" value="ECO:0007669"/>
    <property type="project" value="TreeGrafter"/>
</dbReference>
<evidence type="ECO:0000313" key="6">
    <source>
        <dbReference type="Proteomes" id="UP000036958"/>
    </source>
</evidence>
<dbReference type="SUPFAM" id="SSF53383">
    <property type="entry name" value="PLP-dependent transferases"/>
    <property type="match status" value="1"/>
</dbReference>
<sequence length="387" mass="43442">MYIPFSKIPLAGNELKYLKEVLESGWYTSSTKVLLFEQLFAAFVGARYACAVNSCTAALHLAIEAAGVKAGDLVVIPVMTFTATAEVVRYIGAHPVFADVDYDTRLMSPGGLQKILDKNTGIKAVIPVHYGGQSCVMTTEDKTGILDICSRKQVVVIEDAAHAFPTKFGDKYVGSFGNVTCFSFYANKTITTGEGGMLVTNDETLYNRVKVMRLHGISRDVWDRFTGQGALWEYDVIAPGCKYNMPDINAAIGLAQFEKAEYFRMQRQRCALFYMRGLSDIPNIDLPVCREPVENHSWHLFPIIIRPEAPVSRNRFIDLMNEQGVGTSVHYKPLHRMTYYREAYDLKADDFPNAERIWQGTVSLPVYPDLSDDDLMYICQTIRKILS</sequence>
<protein>
    <submittedName>
        <fullName evidence="5">Aminotransferase</fullName>
    </submittedName>
</protein>
<organism evidence="5 6">
    <name type="scientific">Sunxiuqinia dokdonensis</name>
    <dbReference type="NCBI Taxonomy" id="1409788"/>
    <lineage>
        <taxon>Bacteria</taxon>
        <taxon>Pseudomonadati</taxon>
        <taxon>Bacteroidota</taxon>
        <taxon>Bacteroidia</taxon>
        <taxon>Marinilabiliales</taxon>
        <taxon>Prolixibacteraceae</taxon>
        <taxon>Sunxiuqinia</taxon>
    </lineage>
</organism>
<keyword evidence="5" id="KW-0808">Transferase</keyword>
<feature type="active site" description="Proton acceptor" evidence="2">
    <location>
        <position position="188"/>
    </location>
</feature>
<evidence type="ECO:0000256" key="4">
    <source>
        <dbReference type="RuleBase" id="RU004508"/>
    </source>
</evidence>
<dbReference type="Gene3D" id="3.40.640.10">
    <property type="entry name" value="Type I PLP-dependent aspartate aminotransferase-like (Major domain)"/>
    <property type="match status" value="1"/>
</dbReference>
<evidence type="ECO:0000256" key="1">
    <source>
        <dbReference type="ARBA" id="ARBA00037999"/>
    </source>
</evidence>
<evidence type="ECO:0000256" key="2">
    <source>
        <dbReference type="PIRSR" id="PIRSR000390-1"/>
    </source>
</evidence>
<dbReference type="EMBL" id="LGIA01000194">
    <property type="protein sequence ID" value="KOH43260.1"/>
    <property type="molecule type" value="Genomic_DNA"/>
</dbReference>
<feature type="modified residue" description="N6-(pyridoxal phosphate)lysine" evidence="3">
    <location>
        <position position="188"/>
    </location>
</feature>
<dbReference type="RefSeq" id="WP_053187121.1">
    <property type="nucleotide sequence ID" value="NZ_LGIA01000194.1"/>
</dbReference>
<dbReference type="Pfam" id="PF01041">
    <property type="entry name" value="DegT_DnrJ_EryC1"/>
    <property type="match status" value="1"/>
</dbReference>
<dbReference type="OrthoDB" id="9810913at2"/>
<dbReference type="AlphaFoldDB" id="A0A0L8V445"/>
<accession>A0A0L8V445</accession>
<dbReference type="InterPro" id="IPR015424">
    <property type="entry name" value="PyrdxlP-dep_Trfase"/>
</dbReference>
<proteinExistence type="inferred from homology"/>
<dbReference type="Gene3D" id="3.90.1150.10">
    <property type="entry name" value="Aspartate Aminotransferase, domain 1"/>
    <property type="match status" value="1"/>
</dbReference>
<comment type="similarity">
    <text evidence="1 4">Belongs to the DegT/DnrJ/EryC1 family.</text>
</comment>
<dbReference type="InterPro" id="IPR015422">
    <property type="entry name" value="PyrdxlP-dep_Trfase_small"/>
</dbReference>
<evidence type="ECO:0000256" key="3">
    <source>
        <dbReference type="PIRSR" id="PIRSR000390-2"/>
    </source>
</evidence>
<dbReference type="PATRIC" id="fig|1409788.3.peg.4015"/>
<dbReference type="Proteomes" id="UP000036958">
    <property type="component" value="Unassembled WGS sequence"/>
</dbReference>
<comment type="caution">
    <text evidence="5">The sequence shown here is derived from an EMBL/GenBank/DDBJ whole genome shotgun (WGS) entry which is preliminary data.</text>
</comment>
<name>A0A0L8V445_9BACT</name>
<dbReference type="CDD" id="cd00616">
    <property type="entry name" value="AHBA_syn"/>
    <property type="match status" value="1"/>
</dbReference>
<gene>
    <name evidence="5" type="ORF">NC99_39280</name>
</gene>
<evidence type="ECO:0000313" key="5">
    <source>
        <dbReference type="EMBL" id="KOH43260.1"/>
    </source>
</evidence>
<dbReference type="PANTHER" id="PTHR30244:SF34">
    <property type="entry name" value="DTDP-4-AMINO-4,6-DIDEOXYGALACTOSE TRANSAMINASE"/>
    <property type="match status" value="1"/>
</dbReference>
<dbReference type="PIRSF" id="PIRSF000390">
    <property type="entry name" value="PLP_StrS"/>
    <property type="match status" value="1"/>
</dbReference>
<dbReference type="PANTHER" id="PTHR30244">
    <property type="entry name" value="TRANSAMINASE"/>
    <property type="match status" value="1"/>
</dbReference>
<dbReference type="STRING" id="1409788.NC99_39280"/>
<reference evidence="6" key="1">
    <citation type="submission" date="2015-07" db="EMBL/GenBank/DDBJ databases">
        <title>Genome sequencing of Sunxiuqinia dokdonensis strain SK.</title>
        <authorList>
            <person name="Ahn S."/>
            <person name="Kim B.-C."/>
        </authorList>
    </citation>
    <scope>NUCLEOTIDE SEQUENCE [LARGE SCALE GENOMIC DNA]</scope>
    <source>
        <strain evidence="6">SK</strain>
    </source>
</reference>
<dbReference type="GO" id="GO:0030170">
    <property type="term" value="F:pyridoxal phosphate binding"/>
    <property type="evidence" value="ECO:0007669"/>
    <property type="project" value="TreeGrafter"/>
</dbReference>
<keyword evidence="3 4" id="KW-0663">Pyridoxal phosphate</keyword>
<dbReference type="InterPro" id="IPR015421">
    <property type="entry name" value="PyrdxlP-dep_Trfase_major"/>
</dbReference>
<dbReference type="InterPro" id="IPR000653">
    <property type="entry name" value="DegT/StrS_aminotransferase"/>
</dbReference>
<keyword evidence="6" id="KW-1185">Reference proteome</keyword>
<dbReference type="GO" id="GO:0008483">
    <property type="term" value="F:transaminase activity"/>
    <property type="evidence" value="ECO:0007669"/>
    <property type="project" value="UniProtKB-KW"/>
</dbReference>
<keyword evidence="5" id="KW-0032">Aminotransferase</keyword>